<organism evidence="1 2">
    <name type="scientific">Promicromonospora sukumoe</name>
    <dbReference type="NCBI Taxonomy" id="88382"/>
    <lineage>
        <taxon>Bacteria</taxon>
        <taxon>Bacillati</taxon>
        <taxon>Actinomycetota</taxon>
        <taxon>Actinomycetes</taxon>
        <taxon>Micrococcales</taxon>
        <taxon>Promicromonosporaceae</taxon>
        <taxon>Promicromonospora</taxon>
    </lineage>
</organism>
<proteinExistence type="predicted"/>
<dbReference type="AlphaFoldDB" id="A0A7W3JAN9"/>
<keyword evidence="2" id="KW-1185">Reference proteome</keyword>
<dbReference type="Proteomes" id="UP000540568">
    <property type="component" value="Unassembled WGS sequence"/>
</dbReference>
<gene>
    <name evidence="1" type="ORF">FHX71_003246</name>
</gene>
<reference evidence="1 2" key="1">
    <citation type="submission" date="2020-07" db="EMBL/GenBank/DDBJ databases">
        <title>Sequencing the genomes of 1000 actinobacteria strains.</title>
        <authorList>
            <person name="Klenk H.-P."/>
        </authorList>
    </citation>
    <scope>NUCLEOTIDE SEQUENCE [LARGE SCALE GENOMIC DNA]</scope>
    <source>
        <strain evidence="1 2">DSM 44121</strain>
    </source>
</reference>
<evidence type="ECO:0000313" key="1">
    <source>
        <dbReference type="EMBL" id="MBA8809304.1"/>
    </source>
</evidence>
<dbReference type="RefSeq" id="WP_182618087.1">
    <property type="nucleotide sequence ID" value="NZ_BAAATF010000011.1"/>
</dbReference>
<protein>
    <submittedName>
        <fullName evidence="1">Uncharacterized protein</fullName>
    </submittedName>
</protein>
<sequence length="64" mass="6872">MAVSVIAFIFAVVAFCLCKWGPERWGPSLFMVATGLMLAATPVGQDASVWIQDMFNSLFAGMLG</sequence>
<comment type="caution">
    <text evidence="1">The sequence shown here is derived from an EMBL/GenBank/DDBJ whole genome shotgun (WGS) entry which is preliminary data.</text>
</comment>
<accession>A0A7W3JAN9</accession>
<evidence type="ECO:0000313" key="2">
    <source>
        <dbReference type="Proteomes" id="UP000540568"/>
    </source>
</evidence>
<name>A0A7W3JAN9_9MICO</name>
<dbReference type="EMBL" id="JACGWV010000001">
    <property type="protein sequence ID" value="MBA8809304.1"/>
    <property type="molecule type" value="Genomic_DNA"/>
</dbReference>